<dbReference type="SUPFAM" id="SSF47874">
    <property type="entry name" value="Annexin"/>
    <property type="match status" value="1"/>
</dbReference>
<reference evidence="5" key="1">
    <citation type="journal article" date="2023" name="Mol. Phylogenet. Evol.">
        <title>Genome-scale phylogeny and comparative genomics of the fungal order Sordariales.</title>
        <authorList>
            <person name="Hensen N."/>
            <person name="Bonometti L."/>
            <person name="Westerberg I."/>
            <person name="Brannstrom I.O."/>
            <person name="Guillou S."/>
            <person name="Cros-Aarteil S."/>
            <person name="Calhoun S."/>
            <person name="Haridas S."/>
            <person name="Kuo A."/>
            <person name="Mondo S."/>
            <person name="Pangilinan J."/>
            <person name="Riley R."/>
            <person name="LaButti K."/>
            <person name="Andreopoulos B."/>
            <person name="Lipzen A."/>
            <person name="Chen C."/>
            <person name="Yan M."/>
            <person name="Daum C."/>
            <person name="Ng V."/>
            <person name="Clum A."/>
            <person name="Steindorff A."/>
            <person name="Ohm R.A."/>
            <person name="Martin F."/>
            <person name="Silar P."/>
            <person name="Natvig D.O."/>
            <person name="Lalanne C."/>
            <person name="Gautier V."/>
            <person name="Ament-Velasquez S.L."/>
            <person name="Kruys A."/>
            <person name="Hutchinson M.I."/>
            <person name="Powell A.J."/>
            <person name="Barry K."/>
            <person name="Miller A.N."/>
            <person name="Grigoriev I.V."/>
            <person name="Debuchy R."/>
            <person name="Gladieux P."/>
            <person name="Hiltunen Thoren M."/>
            <person name="Johannesson H."/>
        </authorList>
    </citation>
    <scope>NUCLEOTIDE SEQUENCE</scope>
    <source>
        <strain evidence="5">CBS 731.68</strain>
    </source>
</reference>
<dbReference type="GO" id="GO:0005634">
    <property type="term" value="C:nucleus"/>
    <property type="evidence" value="ECO:0007669"/>
    <property type="project" value="TreeGrafter"/>
</dbReference>
<dbReference type="GO" id="GO:0005737">
    <property type="term" value="C:cytoplasm"/>
    <property type="evidence" value="ECO:0007669"/>
    <property type="project" value="TreeGrafter"/>
</dbReference>
<dbReference type="GO" id="GO:0005886">
    <property type="term" value="C:plasma membrane"/>
    <property type="evidence" value="ECO:0007669"/>
    <property type="project" value="TreeGrafter"/>
</dbReference>
<feature type="region of interest" description="Disordered" evidence="4">
    <location>
        <begin position="221"/>
        <end position="383"/>
    </location>
</feature>
<dbReference type="Proteomes" id="UP001302602">
    <property type="component" value="Unassembled WGS sequence"/>
</dbReference>
<dbReference type="EMBL" id="MU853232">
    <property type="protein sequence ID" value="KAK4122037.1"/>
    <property type="molecule type" value="Genomic_DNA"/>
</dbReference>
<reference evidence="5" key="2">
    <citation type="submission" date="2023-05" db="EMBL/GenBank/DDBJ databases">
        <authorList>
            <consortium name="Lawrence Berkeley National Laboratory"/>
            <person name="Steindorff A."/>
            <person name="Hensen N."/>
            <person name="Bonometti L."/>
            <person name="Westerberg I."/>
            <person name="Brannstrom I.O."/>
            <person name="Guillou S."/>
            <person name="Cros-Aarteil S."/>
            <person name="Calhoun S."/>
            <person name="Haridas S."/>
            <person name="Kuo A."/>
            <person name="Mondo S."/>
            <person name="Pangilinan J."/>
            <person name="Riley R."/>
            <person name="Labutti K."/>
            <person name="Andreopoulos B."/>
            <person name="Lipzen A."/>
            <person name="Chen C."/>
            <person name="Yanf M."/>
            <person name="Daum C."/>
            <person name="Ng V."/>
            <person name="Clum A."/>
            <person name="Ohm R."/>
            <person name="Martin F."/>
            <person name="Silar P."/>
            <person name="Natvig D."/>
            <person name="Lalanne C."/>
            <person name="Gautier V."/>
            <person name="Ament-Velasquez S.L."/>
            <person name="Kruys A."/>
            <person name="Hutchinson M.I."/>
            <person name="Powell A.J."/>
            <person name="Barry K."/>
            <person name="Miller A.N."/>
            <person name="Grigoriev I.V."/>
            <person name="Debuchy R."/>
            <person name="Gladieux P."/>
            <person name="Thoren M.H."/>
            <person name="Johannesson H."/>
        </authorList>
    </citation>
    <scope>NUCLEOTIDE SEQUENCE</scope>
    <source>
        <strain evidence="5">CBS 731.68</strain>
    </source>
</reference>
<feature type="compositionally biased region" description="Pro residues" evidence="4">
    <location>
        <begin position="297"/>
        <end position="329"/>
    </location>
</feature>
<protein>
    <submittedName>
        <fullName evidence="5">Annexin</fullName>
    </submittedName>
</protein>
<evidence type="ECO:0000256" key="3">
    <source>
        <dbReference type="ARBA" id="ARBA00023216"/>
    </source>
</evidence>
<keyword evidence="2" id="KW-0677">Repeat</keyword>
<dbReference type="AlphaFoldDB" id="A0AAN6TWI0"/>
<accession>A0AAN6TWI0</accession>
<dbReference type="PANTHER" id="PTHR10502:SF102">
    <property type="entry name" value="ANNEXIN B11"/>
    <property type="match status" value="1"/>
</dbReference>
<dbReference type="InterPro" id="IPR001464">
    <property type="entry name" value="Annexin"/>
</dbReference>
<comment type="similarity">
    <text evidence="1">Belongs to the annexin family.</text>
</comment>
<feature type="compositionally biased region" description="Low complexity" evidence="4">
    <location>
        <begin position="256"/>
        <end position="283"/>
    </location>
</feature>
<dbReference type="PROSITE" id="PS51897">
    <property type="entry name" value="ANNEXIN_2"/>
    <property type="match status" value="4"/>
</dbReference>
<evidence type="ECO:0000313" key="5">
    <source>
        <dbReference type="EMBL" id="KAK4122037.1"/>
    </source>
</evidence>
<evidence type="ECO:0000256" key="4">
    <source>
        <dbReference type="SAM" id="MobiDB-lite"/>
    </source>
</evidence>
<evidence type="ECO:0000313" key="6">
    <source>
        <dbReference type="Proteomes" id="UP001302602"/>
    </source>
</evidence>
<dbReference type="Gene3D" id="1.10.220.10">
    <property type="entry name" value="Annexin"/>
    <property type="match status" value="4"/>
</dbReference>
<sequence length="698" mass="77029">MEVAIAVGSLKVAYQFLVFGVKVDQVPYAVRRCIELVRTCHYDLDDLIRLRNESLPMLESKPAILDRIDTIIKRARASLFEVARLVEKLRPEAHEGNTPFTSRLEWLFVSSRDFKSQEPLISRQHSSVIAELNFLRQLILLAPLVDGPKPGGLVAAKTDARPTVVWENVALLDEMLGGGNKQVSRPTGGLSTESLAFQPRISYLLFITLSKTFDPLQIMSSQPPYYGQQPPQGYGAPPPGGVPPTGYPQGSPNPGAPYQYPPSGQAPGQAPYQQPYQQPYGYQAPPPGAPPAGQYQAPPPGQYPPQGAPYGQQPPPTAPYGQQPPPPPGQYGAQPAYGQPPVPYGQAPPQGYPQWQQPPPGAPGYGAPAVPHTPASPGYDPAQKAWAQPVNTANDAEQLRRAMKGMGCDEKVLIRVLTSPHYSNPWAMLQLVQDYNTRFIRSLEEDIKSETRSGLETALLALLRGPLGHDVYMLDKALNRMGTDEDTLMDVLLNRSNADIRAIAAEYKRVTQRDLVVDIKGDVDDALFRLCSMILAANRAEDAAPVLAYEIDAKVTELQRATEGMFGANAVSVAQIFASSNAAQITAMAEAYQRKYHRSLQEVIEKEFRGDMEDALLRMLTAAQNRAAWDAFRLREALTKRKDRLFINRVVSLYWDQARLQAAKDAYKKKFNVTLAKEVKDLLKGDMEDVILALIREK</sequence>
<dbReference type="Pfam" id="PF00191">
    <property type="entry name" value="Annexin"/>
    <property type="match status" value="3"/>
</dbReference>
<dbReference type="GO" id="GO:0005509">
    <property type="term" value="F:calcium ion binding"/>
    <property type="evidence" value="ECO:0007669"/>
    <property type="project" value="InterPro"/>
</dbReference>
<dbReference type="GO" id="GO:0012506">
    <property type="term" value="C:vesicle membrane"/>
    <property type="evidence" value="ECO:0007669"/>
    <property type="project" value="TreeGrafter"/>
</dbReference>
<gene>
    <name evidence="5" type="ORF">N657DRAFT_682504</name>
</gene>
<evidence type="ECO:0000256" key="2">
    <source>
        <dbReference type="ARBA" id="ARBA00022737"/>
    </source>
</evidence>
<organism evidence="5 6">
    <name type="scientific">Parathielavia appendiculata</name>
    <dbReference type="NCBI Taxonomy" id="2587402"/>
    <lineage>
        <taxon>Eukaryota</taxon>
        <taxon>Fungi</taxon>
        <taxon>Dikarya</taxon>
        <taxon>Ascomycota</taxon>
        <taxon>Pezizomycotina</taxon>
        <taxon>Sordariomycetes</taxon>
        <taxon>Sordariomycetidae</taxon>
        <taxon>Sordariales</taxon>
        <taxon>Chaetomiaceae</taxon>
        <taxon>Parathielavia</taxon>
    </lineage>
</organism>
<dbReference type="PANTHER" id="PTHR10502">
    <property type="entry name" value="ANNEXIN"/>
    <property type="match status" value="1"/>
</dbReference>
<dbReference type="PRINTS" id="PR00196">
    <property type="entry name" value="ANNEXIN"/>
</dbReference>
<feature type="compositionally biased region" description="Low complexity" evidence="4">
    <location>
        <begin position="222"/>
        <end position="235"/>
    </location>
</feature>
<comment type="caution">
    <text evidence="5">The sequence shown here is derived from an EMBL/GenBank/DDBJ whole genome shotgun (WGS) entry which is preliminary data.</text>
</comment>
<dbReference type="GeneID" id="87833257"/>
<dbReference type="GO" id="GO:0005544">
    <property type="term" value="F:calcium-dependent phospholipid binding"/>
    <property type="evidence" value="ECO:0007669"/>
    <property type="project" value="InterPro"/>
</dbReference>
<feature type="compositionally biased region" description="Low complexity" evidence="4">
    <location>
        <begin position="344"/>
        <end position="355"/>
    </location>
</feature>
<dbReference type="SMART" id="SM00335">
    <property type="entry name" value="ANX"/>
    <property type="match status" value="4"/>
</dbReference>
<keyword evidence="6" id="KW-1185">Reference proteome</keyword>
<dbReference type="RefSeq" id="XP_062645808.1">
    <property type="nucleotide sequence ID" value="XM_062796489.1"/>
</dbReference>
<name>A0AAN6TWI0_9PEZI</name>
<dbReference type="InterPro" id="IPR037104">
    <property type="entry name" value="Annexin_sf"/>
</dbReference>
<feature type="compositionally biased region" description="Pro residues" evidence="4">
    <location>
        <begin position="236"/>
        <end position="246"/>
    </location>
</feature>
<proteinExistence type="inferred from homology"/>
<dbReference type="GO" id="GO:0001786">
    <property type="term" value="F:phosphatidylserine binding"/>
    <property type="evidence" value="ECO:0007669"/>
    <property type="project" value="TreeGrafter"/>
</dbReference>
<evidence type="ECO:0000256" key="1">
    <source>
        <dbReference type="ARBA" id="ARBA00007831"/>
    </source>
</evidence>
<dbReference type="InterPro" id="IPR018502">
    <property type="entry name" value="Annexin_repeat"/>
</dbReference>
<keyword evidence="3" id="KW-0041">Annexin</keyword>